<dbReference type="RefSeq" id="WP_038463855.1">
    <property type="nucleotide sequence ID" value="NZ_CP008941.1"/>
</dbReference>
<proteinExistence type="predicted"/>
<evidence type="ECO:0000256" key="1">
    <source>
        <dbReference type="SAM" id="MobiDB-lite"/>
    </source>
</evidence>
<feature type="region of interest" description="Disordered" evidence="1">
    <location>
        <begin position="206"/>
        <end position="237"/>
    </location>
</feature>
<reference evidence="2 3" key="1">
    <citation type="submission" date="2014-07" db="EMBL/GenBank/DDBJ databases">
        <title>Comparative genomic insights into amoeba endosymbionts belonging to the families of Holosporaceae and Candidatus Midichloriaceae within Rickettsiales.</title>
        <authorList>
            <person name="Wang Z."/>
            <person name="Wu M."/>
        </authorList>
    </citation>
    <scope>NUCLEOTIDE SEQUENCE [LARGE SCALE GENOMIC DNA]</scope>
    <source>
        <strain evidence="2">PRA3</strain>
    </source>
</reference>
<accession>A0A077AWK7</accession>
<keyword evidence="3" id="KW-1185">Reference proteome</keyword>
<dbReference type="STRING" id="91604.ID47_03580"/>
<dbReference type="KEGG" id="paca:ID47_03580"/>
<dbReference type="EMBL" id="CP008941">
    <property type="protein sequence ID" value="AIK96018.1"/>
    <property type="molecule type" value="Genomic_DNA"/>
</dbReference>
<protein>
    <submittedName>
        <fullName evidence="2">Uncharacterized protein</fullName>
    </submittedName>
</protein>
<dbReference type="AlphaFoldDB" id="A0A077AWK7"/>
<evidence type="ECO:0000313" key="3">
    <source>
        <dbReference type="Proteomes" id="UP000028926"/>
    </source>
</evidence>
<evidence type="ECO:0000313" key="2">
    <source>
        <dbReference type="EMBL" id="AIK96018.1"/>
    </source>
</evidence>
<sequence length="297" mass="33786">MIKTRNTIKAFITLIYISALSLATDRQLEVDLPSLTQILAQEPEVLNKSFGVKTFFKYKKPLDTSEIKVAEDAYQLAKKYLYANKGEEALGFVGVSLYLGYPESINLIHHLGCGLQGHYFEGIRLETRQKIVNKFRKACKKEGISHSHLRQLKSKYEATWNKNKTDIEQLEHARKKSERAWWSFNFFRKGSSSSETALPLEIKETVDASEKDSKKRRIRSKDYGAPQDYSQSHHQKALEGENQPLLQAQEAGDLLNFESNADQVSTFLRQRKTATVLTQPLSSLNGSSLLPEDKKGN</sequence>
<dbReference type="HOGENOM" id="CLU_911164_0_0_5"/>
<gene>
    <name evidence="2" type="ORF">ID47_03580</name>
</gene>
<dbReference type="Proteomes" id="UP000028926">
    <property type="component" value="Chromosome"/>
</dbReference>
<organism evidence="2 3">
    <name type="scientific">Candidatus Odyssella acanthamoebae</name>
    <dbReference type="NCBI Taxonomy" id="91604"/>
    <lineage>
        <taxon>Bacteria</taxon>
        <taxon>Pseudomonadati</taxon>
        <taxon>Pseudomonadota</taxon>
        <taxon>Alphaproteobacteria</taxon>
        <taxon>Holosporales</taxon>
        <taxon>Candidatus Paracaedibacteraceae</taxon>
        <taxon>Candidatus Odyssella</taxon>
    </lineage>
</organism>
<name>A0A077AWK7_9PROT</name>